<comment type="caution">
    <text evidence="3">The sequence shown here is derived from an EMBL/GenBank/DDBJ whole genome shotgun (WGS) entry which is preliminary data.</text>
</comment>
<evidence type="ECO:0000259" key="2">
    <source>
        <dbReference type="Pfam" id="PF07985"/>
    </source>
</evidence>
<dbReference type="Proteomes" id="UP001175271">
    <property type="component" value="Unassembled WGS sequence"/>
</dbReference>
<accession>A0AA39MAJ0</accession>
<dbReference type="PANTHER" id="PTHR28626:SF3">
    <property type="entry name" value="SRR1-LIKE PROTEIN"/>
    <property type="match status" value="1"/>
</dbReference>
<reference evidence="3" key="1">
    <citation type="submission" date="2023-06" db="EMBL/GenBank/DDBJ databases">
        <title>Genomic analysis of the entomopathogenic nematode Steinernema hermaphroditum.</title>
        <authorList>
            <person name="Schwarz E.M."/>
            <person name="Heppert J.K."/>
            <person name="Baniya A."/>
            <person name="Schwartz H.T."/>
            <person name="Tan C.-H."/>
            <person name="Antoshechkin I."/>
            <person name="Sternberg P.W."/>
            <person name="Goodrich-Blair H."/>
            <person name="Dillman A.R."/>
        </authorList>
    </citation>
    <scope>NUCLEOTIDE SEQUENCE</scope>
    <source>
        <strain evidence="3">PS9179</strain>
        <tissue evidence="3">Whole animal</tissue>
    </source>
</reference>
<dbReference type="AlphaFoldDB" id="A0AA39MAJ0"/>
<feature type="domain" description="SRR1-like" evidence="2">
    <location>
        <begin position="282"/>
        <end position="406"/>
    </location>
</feature>
<dbReference type="Pfam" id="PF07985">
    <property type="entry name" value="SRR1"/>
    <property type="match status" value="1"/>
</dbReference>
<evidence type="ECO:0000313" key="4">
    <source>
        <dbReference type="Proteomes" id="UP001175271"/>
    </source>
</evidence>
<name>A0AA39MAJ0_9BILA</name>
<dbReference type="GO" id="GO:0005634">
    <property type="term" value="C:nucleus"/>
    <property type="evidence" value="ECO:0007669"/>
    <property type="project" value="TreeGrafter"/>
</dbReference>
<dbReference type="InterPro" id="IPR040044">
    <property type="entry name" value="SRR1L"/>
</dbReference>
<dbReference type="PANTHER" id="PTHR28626">
    <property type="entry name" value="SRR1-LIKE PROTEIN"/>
    <property type="match status" value="1"/>
</dbReference>
<gene>
    <name evidence="3" type="ORF">QR680_009749</name>
</gene>
<dbReference type="GO" id="GO:0005737">
    <property type="term" value="C:cytoplasm"/>
    <property type="evidence" value="ECO:0007669"/>
    <property type="project" value="TreeGrafter"/>
</dbReference>
<keyword evidence="4" id="KW-1185">Reference proteome</keyword>
<organism evidence="3 4">
    <name type="scientific">Steinernema hermaphroditum</name>
    <dbReference type="NCBI Taxonomy" id="289476"/>
    <lineage>
        <taxon>Eukaryota</taxon>
        <taxon>Metazoa</taxon>
        <taxon>Ecdysozoa</taxon>
        <taxon>Nematoda</taxon>
        <taxon>Chromadorea</taxon>
        <taxon>Rhabditida</taxon>
        <taxon>Tylenchina</taxon>
        <taxon>Panagrolaimomorpha</taxon>
        <taxon>Strongyloidoidea</taxon>
        <taxon>Steinernematidae</taxon>
        <taxon>Steinernema</taxon>
    </lineage>
</organism>
<dbReference type="InterPro" id="IPR012942">
    <property type="entry name" value="SRR1-like"/>
</dbReference>
<sequence length="539" mass="61430">MAARPNLESFAGRLKKGEEFFGLVAKDLSTSPDEKPTFMADILSKLESFIGNRRVRKLQMAWSLGSERECLYRLMNLVIFLSIKHRFSPIETIFSDFCLSEDEKECLGSLGIATTDSVDPSKWEKKEPGEVDIFFLPQYHLTLQNSLLSSLWTPESLRNSIFIADFRWDITSDFCRLQPSLVLQEGGLFKYHIEGDYRLVDNDVICREYNHGEALPELAAVDLHHSLLPPVIYENLSEGEKKIRLRTVSTHRDIDHNLKILRKEISREDYGIAGLSKIAEQLGTRKIARIKLIGNGHFGFRSDTRGLNERGLQELAWILTLRERYDVKRVTCQEPVLTTFELDYLASIGIGTLPNGDLADEEEGLNDGEVVLVWMVHVWPDSLNNVLWANRHRLDKIVFVGNNWSRRFPRLNLIAMNKMKAILPSALMATVTAGLATVFKMPASLRIGATLAIVAATVYVTENHLYEEVIKQKELQALKAFVRKAKMIPFRYFGRDGWGTVIDVMTYPEKCLPGQSDTKPIYVLNKTYYAYDENGTLKD</sequence>
<comment type="similarity">
    <text evidence="1">Belongs to the SRR1 family.</text>
</comment>
<proteinExistence type="inferred from homology"/>
<evidence type="ECO:0000256" key="1">
    <source>
        <dbReference type="ARBA" id="ARBA00009856"/>
    </source>
</evidence>
<protein>
    <recommendedName>
        <fullName evidence="2">SRR1-like domain-containing protein</fullName>
    </recommendedName>
</protein>
<evidence type="ECO:0000313" key="3">
    <source>
        <dbReference type="EMBL" id="KAK0426515.1"/>
    </source>
</evidence>
<dbReference type="EMBL" id="JAUCMV010000001">
    <property type="protein sequence ID" value="KAK0426515.1"/>
    <property type="molecule type" value="Genomic_DNA"/>
</dbReference>